<sequence length="433" mass="48205">MADEIDAIAKAKEFACAASTPEEVLQQLKMWEGWGRYHSSIALGPDQEILLPVREEPDPDTVGFAYPLPPLEFNLRNSRKYPPPTEEAAFREMFKLLHYVCREKLFTRNYVLSVIYDWVNSNRRDSPIWQRGFLTAGGAQKLIEFWHEEGADQELDDEYSVRYWVLALIGRMMGTLQESRTHLIKEGLVSLILEVRSQWHVSHARAASCYNSCEIQGASSSALLALAQRLSLDQLRSLRLDILNESGKLPERLVNQLLSSLGDALAAAKKALPLPLEDLSVVLASFSNSVTPLRPSSAALAALLRGLASLRLRRLELSYLPLTRKAIHQEVESGTQQTLLSVLTSLNCLKELTLTHNGMYGEVAKELVEAVRDLPHLQVLDLSRNRIANKEFKEIAETLGSYLFASDCAIKGNGSHLGAQSDTAAVSEGKVLK</sequence>
<reference evidence="1 2" key="1">
    <citation type="submission" date="2024-02" db="EMBL/GenBank/DDBJ databases">
        <authorList>
            <person name="Chen Y."/>
            <person name="Shah S."/>
            <person name="Dougan E. K."/>
            <person name="Thang M."/>
            <person name="Chan C."/>
        </authorList>
    </citation>
    <scope>NUCLEOTIDE SEQUENCE [LARGE SCALE GENOMIC DNA]</scope>
</reference>
<keyword evidence="2" id="KW-1185">Reference proteome</keyword>
<dbReference type="InterPro" id="IPR032675">
    <property type="entry name" value="LRR_dom_sf"/>
</dbReference>
<dbReference type="Proteomes" id="UP001642484">
    <property type="component" value="Unassembled WGS sequence"/>
</dbReference>
<accession>A0ABP0M6S7</accession>
<dbReference type="SUPFAM" id="SSF52047">
    <property type="entry name" value="RNI-like"/>
    <property type="match status" value="1"/>
</dbReference>
<organism evidence="1 2">
    <name type="scientific">Durusdinium trenchii</name>
    <dbReference type="NCBI Taxonomy" id="1381693"/>
    <lineage>
        <taxon>Eukaryota</taxon>
        <taxon>Sar</taxon>
        <taxon>Alveolata</taxon>
        <taxon>Dinophyceae</taxon>
        <taxon>Suessiales</taxon>
        <taxon>Symbiodiniaceae</taxon>
        <taxon>Durusdinium</taxon>
    </lineage>
</organism>
<protein>
    <submittedName>
        <fullName evidence="1">Uncharacterized protein</fullName>
    </submittedName>
</protein>
<comment type="caution">
    <text evidence="1">The sequence shown here is derived from an EMBL/GenBank/DDBJ whole genome shotgun (WGS) entry which is preliminary data.</text>
</comment>
<proteinExistence type="predicted"/>
<evidence type="ECO:0000313" key="2">
    <source>
        <dbReference type="Proteomes" id="UP001642484"/>
    </source>
</evidence>
<name>A0ABP0M6S7_9DINO</name>
<dbReference type="EMBL" id="CAXAMN010015669">
    <property type="protein sequence ID" value="CAK9046402.1"/>
    <property type="molecule type" value="Genomic_DNA"/>
</dbReference>
<gene>
    <name evidence="1" type="ORF">CCMP2556_LOCUS24116</name>
</gene>
<evidence type="ECO:0000313" key="1">
    <source>
        <dbReference type="EMBL" id="CAK9046402.1"/>
    </source>
</evidence>
<dbReference type="Gene3D" id="3.80.10.10">
    <property type="entry name" value="Ribonuclease Inhibitor"/>
    <property type="match status" value="1"/>
</dbReference>